<geneLocation type="mitochondrion" evidence="2"/>
<proteinExistence type="predicted"/>
<keyword evidence="2" id="KW-0496">Mitochondrion</keyword>
<feature type="compositionally biased region" description="Polar residues" evidence="1">
    <location>
        <begin position="151"/>
        <end position="173"/>
    </location>
</feature>
<sequence length="205" mass="23465">MLYDYFYLCPYTIEDLKIHTCIIYANTSTSTHSDIIYKTEGCSNDDGDNGGTDNNDGANEEEESFELEEEIQHIEKLMRNSNDAMILDEKLPYSEKEKNSHLNDLRKDPHVKEFFEGKTPNVSDLPELNKALVESRNEKIKELSEAKNYANDESSTNSLRDLSNSSLHQSDNTLNKEDNHNYSGYKVLPSLLETIIEILNKLFGL</sequence>
<reference evidence="2" key="1">
    <citation type="journal article" date="2017" name="Mitochondrial DNA Part B Resour">
        <title>The complete mitochondrial genome of Alternaria alternata (Hypocreales: Nectriaceae).</title>
        <authorList>
            <person name="Liao M."/>
            <person name="Chen C."/>
            <person name="Li Q."/>
        </authorList>
    </citation>
    <scope>NUCLEOTIDE SEQUENCE</scope>
</reference>
<protein>
    <submittedName>
        <fullName evidence="2">Uncharacterized protein</fullName>
    </submittedName>
</protein>
<evidence type="ECO:0000313" key="2">
    <source>
        <dbReference type="EMBL" id="ATY69721.1"/>
    </source>
</evidence>
<gene>
    <name evidence="2" type="primary">orf205</name>
</gene>
<name>A0A343RG39_ALTAL</name>
<accession>A0A343RG39</accession>
<feature type="region of interest" description="Disordered" evidence="1">
    <location>
        <begin position="145"/>
        <end position="183"/>
    </location>
</feature>
<feature type="region of interest" description="Disordered" evidence="1">
    <location>
        <begin position="42"/>
        <end position="62"/>
    </location>
</feature>
<dbReference type="EMBL" id="MF669499">
    <property type="protein sequence ID" value="ATY69721.1"/>
    <property type="molecule type" value="Genomic_DNA"/>
</dbReference>
<organism evidence="2">
    <name type="scientific">Alternaria alternata</name>
    <name type="common">Alternaria rot fungus</name>
    <name type="synonym">Torula alternata</name>
    <dbReference type="NCBI Taxonomy" id="5599"/>
    <lineage>
        <taxon>Eukaryota</taxon>
        <taxon>Fungi</taxon>
        <taxon>Dikarya</taxon>
        <taxon>Ascomycota</taxon>
        <taxon>Pezizomycotina</taxon>
        <taxon>Dothideomycetes</taxon>
        <taxon>Pleosporomycetidae</taxon>
        <taxon>Pleosporales</taxon>
        <taxon>Pleosporineae</taxon>
        <taxon>Pleosporaceae</taxon>
        <taxon>Alternaria</taxon>
        <taxon>Alternaria sect. Alternaria</taxon>
        <taxon>Alternaria alternata complex</taxon>
    </lineage>
</organism>
<evidence type="ECO:0000256" key="1">
    <source>
        <dbReference type="SAM" id="MobiDB-lite"/>
    </source>
</evidence>
<dbReference type="AlphaFoldDB" id="A0A343RG39"/>